<name>A0A4R1BGF7_9PROT</name>
<reference evidence="2 3" key="1">
    <citation type="submission" date="2019-03" db="EMBL/GenBank/DDBJ databases">
        <title>Genome sequence of Thiobacillaceae bacterium LSR1, a sulfur-oxidizing bacterium isolated from freshwater sediment.</title>
        <authorList>
            <person name="Li S."/>
        </authorList>
    </citation>
    <scope>NUCLEOTIDE SEQUENCE [LARGE SCALE GENOMIC DNA]</scope>
    <source>
        <strain evidence="2 3">LSR1</strain>
    </source>
</reference>
<gene>
    <name evidence="2" type="ORF">EZJ19_05025</name>
</gene>
<comment type="caution">
    <text evidence="2">The sequence shown here is derived from an EMBL/GenBank/DDBJ whole genome shotgun (WGS) entry which is preliminary data.</text>
</comment>
<dbReference type="Pfam" id="PF09899">
    <property type="entry name" value="DUF2126"/>
    <property type="match status" value="1"/>
</dbReference>
<organism evidence="2 3">
    <name type="scientific">Parasulfuritortus cantonensis</name>
    <dbReference type="NCBI Taxonomy" id="2528202"/>
    <lineage>
        <taxon>Bacteria</taxon>
        <taxon>Pseudomonadati</taxon>
        <taxon>Pseudomonadota</taxon>
        <taxon>Betaproteobacteria</taxon>
        <taxon>Nitrosomonadales</taxon>
        <taxon>Thiobacillaceae</taxon>
        <taxon>Parasulfuritortus</taxon>
    </lineage>
</organism>
<evidence type="ECO:0000313" key="2">
    <source>
        <dbReference type="EMBL" id="TCJ16271.1"/>
    </source>
</evidence>
<dbReference type="InterPro" id="IPR018667">
    <property type="entry name" value="DUF2126"/>
</dbReference>
<protein>
    <recommendedName>
        <fullName evidence="1">DUF2126 domain-containing protein</fullName>
    </recommendedName>
</protein>
<dbReference type="OrthoDB" id="9804872at2"/>
<accession>A0A4R1BGF7</accession>
<evidence type="ECO:0000259" key="1">
    <source>
        <dbReference type="Pfam" id="PF09899"/>
    </source>
</evidence>
<sequence length="480" mass="52513">MPGRGCGRLRPAQAAPDRLSAPVDALVEWTTVTPDPAVIEVNTAPSVDARDFLARSRAIYATAADEGLAPYRLYYNGAVADSGGGGQITLGGPSPDASPFLLAPRLLPRLVRFLNRHPALSYLYCHDYMGSGGQSVRTDERGMDTFDELQLALALLERDPAPSPEHLWHGLASFLCDAAGNSHRAEVNIEKLWNPFLGSRGKQGLVEFRALRMQHSPERATALACLLRALVAFLACRDDALPLLDWGRELHDRFALPFYLEQDMEAVLGALASAGLELDEAITARLRLDEFRHLGNAELPGCVLEIRRALEFWPLLGDAASPEQGGSSRLVDASTARLEIRLRPRPGAGPDWQAWRIATCAVALPMRPERDREGELKVFGLRYRSFVPGWGLHPGLGSQTPVRLRLSHPDLAEAYLVTLHEWRPAGGGYPGLPDSLAEAANRRAERITVERQDGVDAVAAEADPHPGLNGFYLDLRTRDC</sequence>
<proteinExistence type="predicted"/>
<dbReference type="Proteomes" id="UP000295443">
    <property type="component" value="Unassembled WGS sequence"/>
</dbReference>
<evidence type="ECO:0000313" key="3">
    <source>
        <dbReference type="Proteomes" id="UP000295443"/>
    </source>
</evidence>
<dbReference type="EMBL" id="SJZB01000018">
    <property type="protein sequence ID" value="TCJ16271.1"/>
    <property type="molecule type" value="Genomic_DNA"/>
</dbReference>
<feature type="domain" description="DUF2126" evidence="1">
    <location>
        <begin position="21"/>
        <end position="465"/>
    </location>
</feature>
<keyword evidence="3" id="KW-1185">Reference proteome</keyword>
<dbReference type="AlphaFoldDB" id="A0A4R1BGF7"/>